<sequence>MKKISKQFSLFVLVIGLFFSCGLKTSEKINSTSVNKQIKERKIKRIKEPNIVEKGYAIGTTISTSFNQETPCGTIALTSMPDSVSQFLNKVWIACASPSNEIEKSLWDAYHYNIKNDYALNSNIQKIHLSKTEDAYLYSFPYLSDGKLRILQVELNHKALVLALY</sequence>
<evidence type="ECO:0008006" key="3">
    <source>
        <dbReference type="Google" id="ProtNLM"/>
    </source>
</evidence>
<dbReference type="OrthoDB" id="979534at2"/>
<gene>
    <name evidence="1" type="ORF">EI427_14060</name>
</gene>
<keyword evidence="2" id="KW-1185">Reference proteome</keyword>
<accession>A0A3Q9FS79</accession>
<reference evidence="1 2" key="1">
    <citation type="submission" date="2018-12" db="EMBL/GenBank/DDBJ databases">
        <title>Flammeovirga pectinis sp. nov., isolated from the gut of the Korean scallop, Patinopecten yessoensis.</title>
        <authorList>
            <person name="Bae J.-W."/>
            <person name="Jeong Y.-S."/>
            <person name="Kang W."/>
        </authorList>
    </citation>
    <scope>NUCLEOTIDE SEQUENCE [LARGE SCALE GENOMIC DNA]</scope>
    <source>
        <strain evidence="1 2">L12M1</strain>
    </source>
</reference>
<dbReference type="EMBL" id="CP034562">
    <property type="protein sequence ID" value="AZQ63323.1"/>
    <property type="molecule type" value="Genomic_DNA"/>
</dbReference>
<dbReference type="RefSeq" id="WP_126615701.1">
    <property type="nucleotide sequence ID" value="NZ_CP034562.1"/>
</dbReference>
<dbReference type="KEGG" id="fll:EI427_14060"/>
<evidence type="ECO:0000313" key="2">
    <source>
        <dbReference type="Proteomes" id="UP000267268"/>
    </source>
</evidence>
<organism evidence="1 2">
    <name type="scientific">Flammeovirga pectinis</name>
    <dbReference type="NCBI Taxonomy" id="2494373"/>
    <lineage>
        <taxon>Bacteria</taxon>
        <taxon>Pseudomonadati</taxon>
        <taxon>Bacteroidota</taxon>
        <taxon>Cytophagia</taxon>
        <taxon>Cytophagales</taxon>
        <taxon>Flammeovirgaceae</taxon>
        <taxon>Flammeovirga</taxon>
    </lineage>
</organism>
<name>A0A3Q9FS79_9BACT</name>
<proteinExistence type="predicted"/>
<dbReference type="PROSITE" id="PS51257">
    <property type="entry name" value="PROKAR_LIPOPROTEIN"/>
    <property type="match status" value="1"/>
</dbReference>
<dbReference type="AlphaFoldDB" id="A0A3Q9FS79"/>
<protein>
    <recommendedName>
        <fullName evidence="3">Lipoprotein</fullName>
    </recommendedName>
</protein>
<dbReference type="Proteomes" id="UP000267268">
    <property type="component" value="Chromosome 1"/>
</dbReference>
<evidence type="ECO:0000313" key="1">
    <source>
        <dbReference type="EMBL" id="AZQ63323.1"/>
    </source>
</evidence>